<dbReference type="PANTHER" id="PTHR22834:SF20">
    <property type="entry name" value="SH3 DOMAIN-CONTAINING PROTEIN"/>
    <property type="match status" value="1"/>
</dbReference>
<dbReference type="SUPFAM" id="SSF48065">
    <property type="entry name" value="DBL homology domain (DH-domain)"/>
    <property type="match status" value="1"/>
</dbReference>
<dbReference type="Gene3D" id="1.20.900.10">
    <property type="entry name" value="Dbl homology (DH) domain"/>
    <property type="match status" value="1"/>
</dbReference>
<evidence type="ECO:0000313" key="2">
    <source>
        <dbReference type="EMBL" id="KIK54222.1"/>
    </source>
</evidence>
<accession>A0A0D0C8E4</accession>
<proteinExistence type="predicted"/>
<sequence>MPDIERLYTQYIAGYSSAVRHLKSLSNKPELDAYFAQTQVHSSLLSRTLNLQFLLVKPVQRLSMYSLLLDAILYQTPDSHPDEGNLRFAKARIQKLLLVFREQRDRMEVKKITLDDAQKQNLTSNLSSVPSATHSHSKGLNTAYPFTDEADKLRRLGDELQKIKLFVTEFVKTVYG</sequence>
<reference evidence="2 3" key="1">
    <citation type="submission" date="2014-04" db="EMBL/GenBank/DDBJ databases">
        <title>Evolutionary Origins and Diversification of the Mycorrhizal Mutualists.</title>
        <authorList>
            <consortium name="DOE Joint Genome Institute"/>
            <consortium name="Mycorrhizal Genomics Consortium"/>
            <person name="Kohler A."/>
            <person name="Kuo A."/>
            <person name="Nagy L.G."/>
            <person name="Floudas D."/>
            <person name="Copeland A."/>
            <person name="Barry K.W."/>
            <person name="Cichocki N."/>
            <person name="Veneault-Fourrey C."/>
            <person name="LaButti K."/>
            <person name="Lindquist E.A."/>
            <person name="Lipzen A."/>
            <person name="Lundell T."/>
            <person name="Morin E."/>
            <person name="Murat C."/>
            <person name="Riley R."/>
            <person name="Ohm R."/>
            <person name="Sun H."/>
            <person name="Tunlid A."/>
            <person name="Henrissat B."/>
            <person name="Grigoriev I.V."/>
            <person name="Hibbett D.S."/>
            <person name="Martin F."/>
        </authorList>
    </citation>
    <scope>NUCLEOTIDE SEQUENCE [LARGE SCALE GENOMIC DNA]</scope>
    <source>
        <strain evidence="2 3">FD-317 M1</strain>
    </source>
</reference>
<dbReference type="GO" id="GO:0005737">
    <property type="term" value="C:cytoplasm"/>
    <property type="evidence" value="ECO:0007669"/>
    <property type="project" value="TreeGrafter"/>
</dbReference>
<dbReference type="GO" id="GO:0005085">
    <property type="term" value="F:guanyl-nucleotide exchange factor activity"/>
    <property type="evidence" value="ECO:0007669"/>
    <property type="project" value="InterPro"/>
</dbReference>
<dbReference type="HOGENOM" id="CLU_1525328_0_0_1"/>
<feature type="domain" description="DH" evidence="1">
    <location>
        <begin position="1"/>
        <end position="103"/>
    </location>
</feature>
<dbReference type="GO" id="GO:0032955">
    <property type="term" value="P:regulation of division septum assembly"/>
    <property type="evidence" value="ECO:0007669"/>
    <property type="project" value="TreeGrafter"/>
</dbReference>
<evidence type="ECO:0000259" key="1">
    <source>
        <dbReference type="PROSITE" id="PS50010"/>
    </source>
</evidence>
<dbReference type="InterPro" id="IPR035899">
    <property type="entry name" value="DBL_dom_sf"/>
</dbReference>
<evidence type="ECO:0000313" key="3">
    <source>
        <dbReference type="Proteomes" id="UP000053593"/>
    </source>
</evidence>
<gene>
    <name evidence="2" type="ORF">GYMLUDRAFT_915608</name>
</gene>
<dbReference type="PROSITE" id="PS50010">
    <property type="entry name" value="DH_2"/>
    <property type="match status" value="1"/>
</dbReference>
<dbReference type="InterPro" id="IPR000219">
    <property type="entry name" value="DH_dom"/>
</dbReference>
<keyword evidence="3" id="KW-1185">Reference proteome</keyword>
<dbReference type="AlphaFoldDB" id="A0A0D0C8E4"/>
<dbReference type="EMBL" id="KN834818">
    <property type="protein sequence ID" value="KIK54222.1"/>
    <property type="molecule type" value="Genomic_DNA"/>
</dbReference>
<dbReference type="OrthoDB" id="10256089at2759"/>
<dbReference type="GO" id="GO:0031991">
    <property type="term" value="P:regulation of actomyosin contractile ring contraction"/>
    <property type="evidence" value="ECO:0007669"/>
    <property type="project" value="TreeGrafter"/>
</dbReference>
<dbReference type="Pfam" id="PF00621">
    <property type="entry name" value="RhoGEF"/>
    <property type="match status" value="1"/>
</dbReference>
<dbReference type="PANTHER" id="PTHR22834">
    <property type="entry name" value="NUCLEAR FUSION PROTEIN FUS2"/>
    <property type="match status" value="1"/>
</dbReference>
<dbReference type="InterPro" id="IPR051492">
    <property type="entry name" value="Dynamin-Rho_GEF"/>
</dbReference>
<dbReference type="Proteomes" id="UP000053593">
    <property type="component" value="Unassembled WGS sequence"/>
</dbReference>
<name>A0A0D0C8E4_9AGAR</name>
<protein>
    <recommendedName>
        <fullName evidence="1">DH domain-containing protein</fullName>
    </recommendedName>
</protein>
<organism evidence="2 3">
    <name type="scientific">Collybiopsis luxurians FD-317 M1</name>
    <dbReference type="NCBI Taxonomy" id="944289"/>
    <lineage>
        <taxon>Eukaryota</taxon>
        <taxon>Fungi</taxon>
        <taxon>Dikarya</taxon>
        <taxon>Basidiomycota</taxon>
        <taxon>Agaricomycotina</taxon>
        <taxon>Agaricomycetes</taxon>
        <taxon>Agaricomycetidae</taxon>
        <taxon>Agaricales</taxon>
        <taxon>Marasmiineae</taxon>
        <taxon>Omphalotaceae</taxon>
        <taxon>Collybiopsis</taxon>
        <taxon>Collybiopsis luxurians</taxon>
    </lineage>
</organism>